<evidence type="ECO:0000313" key="3">
    <source>
        <dbReference type="EMBL" id="EUD64049.1"/>
    </source>
</evidence>
<feature type="compositionally biased region" description="Basic and acidic residues" evidence="1">
    <location>
        <begin position="37"/>
        <end position="50"/>
    </location>
</feature>
<sequence>MSSNKKSNRIGLNPTSAALNLTEHPKDQNESICNENAQKREENSDDEIKDRPKHIPQRNGNTIERESTNYFPEIENSLYHNPLPIYNTKQRELGHRLKKKDINEIIKSVNDNLFRKMMLDRWIKLHEHAKKPVHTLKDHLSYYLGKLKSPYSVDGNLERGQVQSTNDTIHTTISIMEEYQNRLFFYYVIGDKLPH</sequence>
<dbReference type="RefSeq" id="XP_008819368.1">
    <property type="nucleotide sequence ID" value="XM_008821146.1"/>
</dbReference>
<evidence type="ECO:0000259" key="2">
    <source>
        <dbReference type="Pfam" id="PF09687"/>
    </source>
</evidence>
<dbReference type="InterPro" id="IPR019111">
    <property type="entry name" value="PRESA_N"/>
</dbReference>
<dbReference type="InterPro" id="IPR044885">
    <property type="entry name" value="PRESA_N_sf"/>
</dbReference>
<evidence type="ECO:0000256" key="1">
    <source>
        <dbReference type="SAM" id="MobiDB-lite"/>
    </source>
</evidence>
<name>W7A4N0_9APIC</name>
<keyword evidence="4" id="KW-1185">Reference proteome</keyword>
<dbReference type="Proteomes" id="UP000030640">
    <property type="component" value="Unassembled WGS sequence"/>
</dbReference>
<feature type="domain" description="Plasmodium RESA N-terminal" evidence="2">
    <location>
        <begin position="97"/>
        <end position="189"/>
    </location>
</feature>
<organism evidence="3 4">
    <name type="scientific">Plasmodium inui San Antonio 1</name>
    <dbReference type="NCBI Taxonomy" id="1237626"/>
    <lineage>
        <taxon>Eukaryota</taxon>
        <taxon>Sar</taxon>
        <taxon>Alveolata</taxon>
        <taxon>Apicomplexa</taxon>
        <taxon>Aconoidasida</taxon>
        <taxon>Haemosporida</taxon>
        <taxon>Plasmodiidae</taxon>
        <taxon>Plasmodium</taxon>
        <taxon>Plasmodium (Plasmodium)</taxon>
    </lineage>
</organism>
<reference evidence="3 4" key="1">
    <citation type="submission" date="2013-02" db="EMBL/GenBank/DDBJ databases">
        <title>The Genome Sequence of Plasmodium inui San Antonio 1.</title>
        <authorList>
            <consortium name="The Broad Institute Genome Sequencing Platform"/>
            <consortium name="The Broad Institute Genome Sequencing Center for Infectious Disease"/>
            <person name="Neafsey D."/>
            <person name="Cheeseman I."/>
            <person name="Volkman S."/>
            <person name="Adams J."/>
            <person name="Walker B."/>
            <person name="Young S.K."/>
            <person name="Zeng Q."/>
            <person name="Gargeya S."/>
            <person name="Fitzgerald M."/>
            <person name="Haas B."/>
            <person name="Abouelleil A."/>
            <person name="Alvarado L."/>
            <person name="Arachchi H.M."/>
            <person name="Berlin A.M."/>
            <person name="Chapman S.B."/>
            <person name="Dewar J."/>
            <person name="Goldberg J."/>
            <person name="Griggs A."/>
            <person name="Gujja S."/>
            <person name="Hansen M."/>
            <person name="Howarth C."/>
            <person name="Imamovic A."/>
            <person name="Larimer J."/>
            <person name="McCowan C."/>
            <person name="Murphy C."/>
            <person name="Neiman D."/>
            <person name="Pearson M."/>
            <person name="Priest M."/>
            <person name="Roberts A."/>
            <person name="Saif S."/>
            <person name="Shea T."/>
            <person name="Sisk P."/>
            <person name="Sykes S."/>
            <person name="Wortman J."/>
            <person name="Nusbaum C."/>
            <person name="Birren B."/>
        </authorList>
    </citation>
    <scope>NUCLEOTIDE SEQUENCE [LARGE SCALE GENOMIC DNA]</scope>
    <source>
        <strain evidence="3 4">San Antonio 1</strain>
    </source>
</reference>
<dbReference type="VEuPathDB" id="PlasmoDB:C922_05575"/>
<feature type="region of interest" description="Disordered" evidence="1">
    <location>
        <begin position="1"/>
        <end position="65"/>
    </location>
</feature>
<dbReference type="Gene3D" id="6.10.280.180">
    <property type="entry name" value="Plasmodium RESA, N-terminal helical domain"/>
    <property type="match status" value="1"/>
</dbReference>
<dbReference type="GeneID" id="20040849"/>
<dbReference type="OrthoDB" id="384217at2759"/>
<accession>W7A4N0</accession>
<dbReference type="Pfam" id="PF09687">
    <property type="entry name" value="PRESAN"/>
    <property type="match status" value="1"/>
</dbReference>
<proteinExistence type="predicted"/>
<evidence type="ECO:0000313" key="4">
    <source>
        <dbReference type="Proteomes" id="UP000030640"/>
    </source>
</evidence>
<protein>
    <recommendedName>
        <fullName evidence="2">Plasmodium RESA N-terminal domain-containing protein</fullName>
    </recommendedName>
</protein>
<dbReference type="EMBL" id="KI965560">
    <property type="protein sequence ID" value="EUD64049.1"/>
    <property type="molecule type" value="Genomic_DNA"/>
</dbReference>
<dbReference type="AlphaFoldDB" id="W7A4N0"/>
<gene>
    <name evidence="3" type="ORF">C922_05575</name>
</gene>